<feature type="region of interest" description="Disordered" evidence="5">
    <location>
        <begin position="27"/>
        <end position="62"/>
    </location>
</feature>
<dbReference type="AlphaFoldDB" id="A0A9P8PUI7"/>
<evidence type="ECO:0000256" key="4">
    <source>
        <dbReference type="ARBA" id="ARBA00046271"/>
    </source>
</evidence>
<organism evidence="6 7">
    <name type="scientific">Wickerhamomyces mucosus</name>
    <dbReference type="NCBI Taxonomy" id="1378264"/>
    <lineage>
        <taxon>Eukaryota</taxon>
        <taxon>Fungi</taxon>
        <taxon>Dikarya</taxon>
        <taxon>Ascomycota</taxon>
        <taxon>Saccharomycotina</taxon>
        <taxon>Saccharomycetes</taxon>
        <taxon>Phaffomycetales</taxon>
        <taxon>Wickerhamomycetaceae</taxon>
        <taxon>Wickerhamomyces</taxon>
    </lineage>
</organism>
<protein>
    <submittedName>
        <fullName evidence="6">Uncharacterized protein</fullName>
    </submittedName>
</protein>
<proteinExistence type="predicted"/>
<evidence type="ECO:0000256" key="2">
    <source>
        <dbReference type="ARBA" id="ARBA00023136"/>
    </source>
</evidence>
<keyword evidence="3" id="KW-0576">Peroxisome</keyword>
<reference evidence="6" key="2">
    <citation type="submission" date="2021-01" db="EMBL/GenBank/DDBJ databases">
        <authorList>
            <person name="Schikora-Tamarit M.A."/>
        </authorList>
    </citation>
    <scope>NUCLEOTIDE SEQUENCE</scope>
    <source>
        <strain evidence="6">CBS6341</strain>
    </source>
</reference>
<dbReference type="Pfam" id="PF05648">
    <property type="entry name" value="PEX11"/>
    <property type="match status" value="1"/>
</dbReference>
<accession>A0A9P8PUI7</accession>
<keyword evidence="2" id="KW-0472">Membrane</keyword>
<dbReference type="PANTHER" id="PTHR12652">
    <property type="entry name" value="PEROXISOMAL BIOGENESIS FACTOR 11"/>
    <property type="match status" value="1"/>
</dbReference>
<dbReference type="Proteomes" id="UP000769528">
    <property type="component" value="Unassembled WGS sequence"/>
</dbReference>
<keyword evidence="7" id="KW-1185">Reference proteome</keyword>
<gene>
    <name evidence="6" type="ORF">WICMUC_001375</name>
</gene>
<comment type="caution">
    <text evidence="6">The sequence shown here is derived from an EMBL/GenBank/DDBJ whole genome shotgun (WGS) entry which is preliminary data.</text>
</comment>
<feature type="compositionally biased region" description="Acidic residues" evidence="5">
    <location>
        <begin position="36"/>
        <end position="60"/>
    </location>
</feature>
<dbReference type="OrthoDB" id="411017at2759"/>
<sequence length="524" mass="60573">MDFSVTNSENGSNDIFSNSYISYPIVNSSTYNNNENDNDDDNDDDDDGQQDNDIEEDDSGNDEKLLNLKPIPIEADLRLTNARKIKQLDILKNLISQIGGKDKIAKLVQYTLNIIKFFLIRSKSSLIDFNNFTKINPLKFITSIIISNSIQLEKKISFITSQISSFRYALRFGTSPFKIISTVENLKFFYNNIYQFDKIKSRFLTESFLTELIDVYYTIFDELELLFKLKILTNLKLSSIVSKNAAIGWYLDILLTLKQKFQQLKINQLKQQDLKISIQVRLKANELSRKFIHNNNNNNTNQRFRNELLKEFNLKSINSNNLDIQLKDLKIEEYDLYLDIVKNSFDFICDSLDLFENDFKRFGIQFSPLIYLISVIVSFSLILKRGEIDPSISEKLEIELSLVEFDEVILGGADKEFKFEDVLNIGKIDDIDAFLFNLNLEVGLDTIGDEMEGEGVVEGIEFGLVKPNPNSYSVFELVEENENDGFIKDFDLFLFKIFLNLFKVLPFEPFDFIDIPSSLSLLKL</sequence>
<dbReference type="EMBL" id="JAEUBF010000438">
    <property type="protein sequence ID" value="KAH3678566.1"/>
    <property type="molecule type" value="Genomic_DNA"/>
</dbReference>
<dbReference type="InterPro" id="IPR008733">
    <property type="entry name" value="PEX11"/>
</dbReference>
<dbReference type="PANTHER" id="PTHR12652:SF50">
    <property type="entry name" value="PEROXIN 11"/>
    <property type="match status" value="1"/>
</dbReference>
<dbReference type="GO" id="GO:0005778">
    <property type="term" value="C:peroxisomal membrane"/>
    <property type="evidence" value="ECO:0007669"/>
    <property type="project" value="UniProtKB-SubCell"/>
</dbReference>
<keyword evidence="1" id="KW-0962">Peroxisome biogenesis</keyword>
<comment type="subcellular location">
    <subcellularLocation>
        <location evidence="4">Peroxisome membrane</location>
    </subcellularLocation>
</comment>
<evidence type="ECO:0000256" key="1">
    <source>
        <dbReference type="ARBA" id="ARBA00022593"/>
    </source>
</evidence>
<name>A0A9P8PUI7_9ASCO</name>
<evidence type="ECO:0000256" key="3">
    <source>
        <dbReference type="ARBA" id="ARBA00023140"/>
    </source>
</evidence>
<dbReference type="GO" id="GO:0016559">
    <property type="term" value="P:peroxisome fission"/>
    <property type="evidence" value="ECO:0007669"/>
    <property type="project" value="InterPro"/>
</dbReference>
<evidence type="ECO:0000256" key="5">
    <source>
        <dbReference type="SAM" id="MobiDB-lite"/>
    </source>
</evidence>
<evidence type="ECO:0000313" key="7">
    <source>
        <dbReference type="Proteomes" id="UP000769528"/>
    </source>
</evidence>
<reference evidence="6" key="1">
    <citation type="journal article" date="2021" name="Open Biol.">
        <title>Shared evolutionary footprints suggest mitochondrial oxidative damage underlies multiple complex I losses in fungi.</title>
        <authorList>
            <person name="Schikora-Tamarit M.A."/>
            <person name="Marcet-Houben M."/>
            <person name="Nosek J."/>
            <person name="Gabaldon T."/>
        </authorList>
    </citation>
    <scope>NUCLEOTIDE SEQUENCE</scope>
    <source>
        <strain evidence="6">CBS6341</strain>
    </source>
</reference>
<evidence type="ECO:0000313" key="6">
    <source>
        <dbReference type="EMBL" id="KAH3678566.1"/>
    </source>
</evidence>